<dbReference type="Gene3D" id="1.25.40.10">
    <property type="entry name" value="Tetratricopeptide repeat domain"/>
    <property type="match status" value="1"/>
</dbReference>
<dbReference type="InterPro" id="IPR046960">
    <property type="entry name" value="PPR_At4g14850-like_plant"/>
</dbReference>
<dbReference type="AlphaFoldDB" id="A0AAE1YCU2"/>
<sequence length="197" mass="22092">MKSIKSQSKYSCHVLTASKNTETLIVQTLDKSPDVRTLKKLHSRIISDPKLYSDTSLAIKLMRAYAARGKPDVTRKIFDRISERNNVICNVMIRSYVNNHFYRDAILMYKSMLASGVTPDHYTLPCVLKASSASDDLRFGVQIHCPAVKKGLDLNLFTGNEAQLVSLQTLISLFLSHTEDEPEDVGEGMDEVHVCTL</sequence>
<dbReference type="InterPro" id="IPR011990">
    <property type="entry name" value="TPR-like_helical_dom_sf"/>
</dbReference>
<proteinExistence type="predicted"/>
<comment type="caution">
    <text evidence="3">The sequence shown here is derived from an EMBL/GenBank/DDBJ whole genome shotgun (WGS) entry which is preliminary data.</text>
</comment>
<protein>
    <submittedName>
        <fullName evidence="3">Pentatricopeptide repeat-containing protein</fullName>
    </submittedName>
</protein>
<dbReference type="PANTHER" id="PTHR47926:SF373">
    <property type="entry name" value="TETRATRICOPEPTIDE-LIKE HELICAL DOMAIN SUPERFAMILY, DYW DOMAIN-CONTAINING PROTEIN"/>
    <property type="match status" value="1"/>
</dbReference>
<gene>
    <name evidence="3" type="ORF">Salat_1538400</name>
</gene>
<keyword evidence="1" id="KW-0677">Repeat</keyword>
<evidence type="ECO:0000256" key="2">
    <source>
        <dbReference type="PROSITE-ProRule" id="PRU00708"/>
    </source>
</evidence>
<dbReference type="GO" id="GO:0009451">
    <property type="term" value="P:RNA modification"/>
    <property type="evidence" value="ECO:0007669"/>
    <property type="project" value="InterPro"/>
</dbReference>
<dbReference type="PROSITE" id="PS51375">
    <property type="entry name" value="PPR"/>
    <property type="match status" value="1"/>
</dbReference>
<keyword evidence="4" id="KW-1185">Reference proteome</keyword>
<name>A0AAE1YCU2_9LAMI</name>
<accession>A0AAE1YCU2</accession>
<organism evidence="3 4">
    <name type="scientific">Sesamum alatum</name>
    <dbReference type="NCBI Taxonomy" id="300844"/>
    <lineage>
        <taxon>Eukaryota</taxon>
        <taxon>Viridiplantae</taxon>
        <taxon>Streptophyta</taxon>
        <taxon>Embryophyta</taxon>
        <taxon>Tracheophyta</taxon>
        <taxon>Spermatophyta</taxon>
        <taxon>Magnoliopsida</taxon>
        <taxon>eudicotyledons</taxon>
        <taxon>Gunneridae</taxon>
        <taxon>Pentapetalae</taxon>
        <taxon>asterids</taxon>
        <taxon>lamiids</taxon>
        <taxon>Lamiales</taxon>
        <taxon>Pedaliaceae</taxon>
        <taxon>Sesamum</taxon>
    </lineage>
</organism>
<evidence type="ECO:0000313" key="4">
    <source>
        <dbReference type="Proteomes" id="UP001293254"/>
    </source>
</evidence>
<dbReference type="GO" id="GO:0003723">
    <property type="term" value="F:RNA binding"/>
    <property type="evidence" value="ECO:0007669"/>
    <property type="project" value="InterPro"/>
</dbReference>
<dbReference type="Pfam" id="PF13041">
    <property type="entry name" value="PPR_2"/>
    <property type="match status" value="1"/>
</dbReference>
<reference evidence="3" key="2">
    <citation type="journal article" date="2024" name="Plant">
        <title>Genomic evolution and insights into agronomic trait innovations of Sesamum species.</title>
        <authorList>
            <person name="Miao H."/>
            <person name="Wang L."/>
            <person name="Qu L."/>
            <person name="Liu H."/>
            <person name="Sun Y."/>
            <person name="Le M."/>
            <person name="Wang Q."/>
            <person name="Wei S."/>
            <person name="Zheng Y."/>
            <person name="Lin W."/>
            <person name="Duan Y."/>
            <person name="Cao H."/>
            <person name="Xiong S."/>
            <person name="Wang X."/>
            <person name="Wei L."/>
            <person name="Li C."/>
            <person name="Ma Q."/>
            <person name="Ju M."/>
            <person name="Zhao R."/>
            <person name="Li G."/>
            <person name="Mu C."/>
            <person name="Tian Q."/>
            <person name="Mei H."/>
            <person name="Zhang T."/>
            <person name="Gao T."/>
            <person name="Zhang H."/>
        </authorList>
    </citation>
    <scope>NUCLEOTIDE SEQUENCE</scope>
    <source>
        <strain evidence="3">3651</strain>
    </source>
</reference>
<dbReference type="PANTHER" id="PTHR47926">
    <property type="entry name" value="PENTATRICOPEPTIDE REPEAT-CONTAINING PROTEIN"/>
    <property type="match status" value="1"/>
</dbReference>
<dbReference type="InterPro" id="IPR002885">
    <property type="entry name" value="PPR_rpt"/>
</dbReference>
<evidence type="ECO:0000256" key="1">
    <source>
        <dbReference type="ARBA" id="ARBA00022737"/>
    </source>
</evidence>
<reference evidence="3" key="1">
    <citation type="submission" date="2020-06" db="EMBL/GenBank/DDBJ databases">
        <authorList>
            <person name="Li T."/>
            <person name="Hu X."/>
            <person name="Zhang T."/>
            <person name="Song X."/>
            <person name="Zhang H."/>
            <person name="Dai N."/>
            <person name="Sheng W."/>
            <person name="Hou X."/>
            <person name="Wei L."/>
        </authorList>
    </citation>
    <scope>NUCLEOTIDE SEQUENCE</scope>
    <source>
        <strain evidence="3">3651</strain>
        <tissue evidence="3">Leaf</tissue>
    </source>
</reference>
<evidence type="ECO:0000313" key="3">
    <source>
        <dbReference type="EMBL" id="KAK4427694.1"/>
    </source>
</evidence>
<feature type="repeat" description="PPR" evidence="2">
    <location>
        <begin position="85"/>
        <end position="119"/>
    </location>
</feature>
<dbReference type="Proteomes" id="UP001293254">
    <property type="component" value="Unassembled WGS sequence"/>
</dbReference>
<dbReference type="EMBL" id="JACGWO010000005">
    <property type="protein sequence ID" value="KAK4427694.1"/>
    <property type="molecule type" value="Genomic_DNA"/>
</dbReference>
<dbReference type="NCBIfam" id="TIGR00756">
    <property type="entry name" value="PPR"/>
    <property type="match status" value="1"/>
</dbReference>